<dbReference type="AlphaFoldDB" id="A0AAD7NJH2"/>
<dbReference type="EMBL" id="JARKIB010000031">
    <property type="protein sequence ID" value="KAJ7762931.1"/>
    <property type="molecule type" value="Genomic_DNA"/>
</dbReference>
<evidence type="ECO:0000313" key="3">
    <source>
        <dbReference type="EMBL" id="KAJ7762931.1"/>
    </source>
</evidence>
<keyword evidence="2" id="KW-0732">Signal</keyword>
<sequence length="224" mass="24835">MLLLLILVHSFSSSGTAAPALHPLAARIPVDSCDDINNCRKLFDIIWGCLTTIFACTWVSVHPNVPSPDEGPIAAFWHRLKMMLVALIAPEIMVGFAARQFFAARNLSKQFDFSMTHGFFFCMGGFVTSDGYPVVTKAQLTTEPFGPVLLASINNIRREDIKDKGKGDALTKGLAFVQGLWFITQSLARLQQNLPLTELEVATLAFVVAMVSIWLLWWHKPLDV</sequence>
<name>A0AAD7NJH2_9AGAR</name>
<keyword evidence="4" id="KW-1185">Reference proteome</keyword>
<organism evidence="3 4">
    <name type="scientific">Mycena metata</name>
    <dbReference type="NCBI Taxonomy" id="1033252"/>
    <lineage>
        <taxon>Eukaryota</taxon>
        <taxon>Fungi</taxon>
        <taxon>Dikarya</taxon>
        <taxon>Basidiomycota</taxon>
        <taxon>Agaricomycotina</taxon>
        <taxon>Agaricomycetes</taxon>
        <taxon>Agaricomycetidae</taxon>
        <taxon>Agaricales</taxon>
        <taxon>Marasmiineae</taxon>
        <taxon>Mycenaceae</taxon>
        <taxon>Mycena</taxon>
    </lineage>
</organism>
<reference evidence="3" key="1">
    <citation type="submission" date="2023-03" db="EMBL/GenBank/DDBJ databases">
        <title>Massive genome expansion in bonnet fungi (Mycena s.s.) driven by repeated elements and novel gene families across ecological guilds.</title>
        <authorList>
            <consortium name="Lawrence Berkeley National Laboratory"/>
            <person name="Harder C.B."/>
            <person name="Miyauchi S."/>
            <person name="Viragh M."/>
            <person name="Kuo A."/>
            <person name="Thoen E."/>
            <person name="Andreopoulos B."/>
            <person name="Lu D."/>
            <person name="Skrede I."/>
            <person name="Drula E."/>
            <person name="Henrissat B."/>
            <person name="Morin E."/>
            <person name="Kohler A."/>
            <person name="Barry K."/>
            <person name="LaButti K."/>
            <person name="Morin E."/>
            <person name="Salamov A."/>
            <person name="Lipzen A."/>
            <person name="Mereny Z."/>
            <person name="Hegedus B."/>
            <person name="Baldrian P."/>
            <person name="Stursova M."/>
            <person name="Weitz H."/>
            <person name="Taylor A."/>
            <person name="Grigoriev I.V."/>
            <person name="Nagy L.G."/>
            <person name="Martin F."/>
            <person name="Kauserud H."/>
        </authorList>
    </citation>
    <scope>NUCLEOTIDE SEQUENCE</scope>
    <source>
        <strain evidence="3">CBHHK182m</strain>
    </source>
</reference>
<keyword evidence="1" id="KW-0812">Transmembrane</keyword>
<accession>A0AAD7NJH2</accession>
<evidence type="ECO:0000256" key="2">
    <source>
        <dbReference type="SAM" id="SignalP"/>
    </source>
</evidence>
<feature type="transmembrane region" description="Helical" evidence="1">
    <location>
        <begin position="41"/>
        <end position="61"/>
    </location>
</feature>
<comment type="caution">
    <text evidence="3">The sequence shown here is derived from an EMBL/GenBank/DDBJ whole genome shotgun (WGS) entry which is preliminary data.</text>
</comment>
<evidence type="ECO:0000313" key="4">
    <source>
        <dbReference type="Proteomes" id="UP001215598"/>
    </source>
</evidence>
<feature type="transmembrane region" description="Helical" evidence="1">
    <location>
        <begin position="199"/>
        <end position="218"/>
    </location>
</feature>
<evidence type="ECO:0000256" key="1">
    <source>
        <dbReference type="SAM" id="Phobius"/>
    </source>
</evidence>
<feature type="transmembrane region" description="Helical" evidence="1">
    <location>
        <begin position="82"/>
        <end position="102"/>
    </location>
</feature>
<keyword evidence="1" id="KW-0472">Membrane</keyword>
<dbReference type="PANTHER" id="PTHR35043">
    <property type="entry name" value="TRANSCRIPTION FACTOR DOMAIN-CONTAINING PROTEIN"/>
    <property type="match status" value="1"/>
</dbReference>
<dbReference type="Proteomes" id="UP001215598">
    <property type="component" value="Unassembled WGS sequence"/>
</dbReference>
<proteinExistence type="predicted"/>
<keyword evidence="1" id="KW-1133">Transmembrane helix</keyword>
<feature type="signal peptide" evidence="2">
    <location>
        <begin position="1"/>
        <end position="17"/>
    </location>
</feature>
<gene>
    <name evidence="3" type="ORF">B0H16DRAFT_1528185</name>
</gene>
<feature type="chain" id="PRO_5042050170" evidence="2">
    <location>
        <begin position="18"/>
        <end position="224"/>
    </location>
</feature>
<protein>
    <submittedName>
        <fullName evidence="3">Uncharacterized protein</fullName>
    </submittedName>
</protein>
<dbReference type="PANTHER" id="PTHR35043:SF7">
    <property type="entry name" value="TRANSCRIPTION FACTOR DOMAIN-CONTAINING PROTEIN"/>
    <property type="match status" value="1"/>
</dbReference>
<feature type="non-terminal residue" evidence="3">
    <location>
        <position position="1"/>
    </location>
</feature>